<dbReference type="InterPro" id="IPR001544">
    <property type="entry name" value="Aminotrans_IV"/>
</dbReference>
<dbReference type="Proteomes" id="UP000318834">
    <property type="component" value="Unassembled WGS sequence"/>
</dbReference>
<dbReference type="AlphaFoldDB" id="A0A537IFX7"/>
<gene>
    <name evidence="4" type="ORF">E6H05_14070</name>
</gene>
<accession>A0A537IFX7</accession>
<dbReference type="Pfam" id="PF01063">
    <property type="entry name" value="Aminotran_4"/>
    <property type="match status" value="1"/>
</dbReference>
<dbReference type="InterPro" id="IPR050571">
    <property type="entry name" value="Class-IV_PLP-Dep_Aminotrnsfr"/>
</dbReference>
<proteinExistence type="inferred from homology"/>
<comment type="similarity">
    <text evidence="2">Belongs to the class-IV pyridoxal-phosphate-dependent aminotransferase family.</text>
</comment>
<dbReference type="Gene3D" id="3.20.10.10">
    <property type="entry name" value="D-amino Acid Aminotransferase, subunit A, domain 2"/>
    <property type="match status" value="1"/>
</dbReference>
<evidence type="ECO:0000313" key="4">
    <source>
        <dbReference type="EMBL" id="TMI70163.1"/>
    </source>
</evidence>
<dbReference type="GO" id="GO:0008483">
    <property type="term" value="F:transaminase activity"/>
    <property type="evidence" value="ECO:0007669"/>
    <property type="project" value="UniProtKB-KW"/>
</dbReference>
<dbReference type="PANTHER" id="PTHR42743:SF10">
    <property type="entry name" value="D-ALANINE AMINOTRANSFERASE"/>
    <property type="match status" value="1"/>
</dbReference>
<comment type="cofactor">
    <cofactor evidence="1">
        <name>pyridoxal 5'-phosphate</name>
        <dbReference type="ChEBI" id="CHEBI:597326"/>
    </cofactor>
</comment>
<dbReference type="GO" id="GO:0005829">
    <property type="term" value="C:cytosol"/>
    <property type="evidence" value="ECO:0007669"/>
    <property type="project" value="TreeGrafter"/>
</dbReference>
<evidence type="ECO:0000256" key="2">
    <source>
        <dbReference type="ARBA" id="ARBA00009320"/>
    </source>
</evidence>
<dbReference type="InterPro" id="IPR043132">
    <property type="entry name" value="BCAT-like_C"/>
</dbReference>
<reference evidence="4 5" key="1">
    <citation type="journal article" date="2019" name="Nat. Microbiol.">
        <title>Mediterranean grassland soil C-N compound turnover is dependent on rainfall and depth, and is mediated by genomically divergent microorganisms.</title>
        <authorList>
            <person name="Diamond S."/>
            <person name="Andeer P.F."/>
            <person name="Li Z."/>
            <person name="Crits-Christoph A."/>
            <person name="Burstein D."/>
            <person name="Anantharaman K."/>
            <person name="Lane K.R."/>
            <person name="Thomas B.C."/>
            <person name="Pan C."/>
            <person name="Northen T.R."/>
            <person name="Banfield J.F."/>
        </authorList>
    </citation>
    <scope>NUCLEOTIDE SEQUENCE [LARGE SCALE GENOMIC DNA]</scope>
    <source>
        <strain evidence="4">NP_8</strain>
    </source>
</reference>
<dbReference type="Gene3D" id="3.30.470.10">
    <property type="match status" value="1"/>
</dbReference>
<keyword evidence="3" id="KW-0663">Pyridoxal phosphate</keyword>
<keyword evidence="4" id="KW-0808">Transferase</keyword>
<sequence length="289" mass="31888">MIYLNGEFMPIEKATISVLDRGFIFGDGVYEVIPAYSRRPFRLEEHLVRLQSSLDAIRLANPHPLPKWTELVGRIIAGNPWEDQNVYLQVTRGAAKRDHAFPKGLKPTVFLMASELVPPSAELVKYGAKAIVLPDFRWLRCDIKSTSLLGNCMLRTLAADQDCVEAILVRDGELTEASASNVFIVKAGTVLAPPKSHLILPGITYDVVLEILRANAIAHEVRPVAESELRSAEEIWVTSSSREVLPITTLDGKPVGRGEKAGKPGPVGERVYALYQQYKAQVMRAPAHA</sequence>
<dbReference type="EMBL" id="VBAP01000162">
    <property type="protein sequence ID" value="TMI70163.1"/>
    <property type="molecule type" value="Genomic_DNA"/>
</dbReference>
<dbReference type="InterPro" id="IPR043131">
    <property type="entry name" value="BCAT-like_N"/>
</dbReference>
<evidence type="ECO:0000313" key="5">
    <source>
        <dbReference type="Proteomes" id="UP000318834"/>
    </source>
</evidence>
<dbReference type="SUPFAM" id="SSF56752">
    <property type="entry name" value="D-aminoacid aminotransferase-like PLP-dependent enzymes"/>
    <property type="match status" value="1"/>
</dbReference>
<dbReference type="GO" id="GO:0046394">
    <property type="term" value="P:carboxylic acid biosynthetic process"/>
    <property type="evidence" value="ECO:0007669"/>
    <property type="project" value="UniProtKB-ARBA"/>
</dbReference>
<name>A0A537IFX7_9BACT</name>
<evidence type="ECO:0000256" key="3">
    <source>
        <dbReference type="ARBA" id="ARBA00022898"/>
    </source>
</evidence>
<keyword evidence="4" id="KW-0032">Aminotransferase</keyword>
<organism evidence="4 5">
    <name type="scientific">Candidatus Segetimicrobium genomatis</name>
    <dbReference type="NCBI Taxonomy" id="2569760"/>
    <lineage>
        <taxon>Bacteria</taxon>
        <taxon>Bacillati</taxon>
        <taxon>Candidatus Sysuimicrobiota</taxon>
        <taxon>Candidatus Sysuimicrobiia</taxon>
        <taxon>Candidatus Sysuimicrobiales</taxon>
        <taxon>Candidatus Segetimicrobiaceae</taxon>
        <taxon>Candidatus Segetimicrobium</taxon>
    </lineage>
</organism>
<comment type="caution">
    <text evidence="4">The sequence shown here is derived from an EMBL/GenBank/DDBJ whole genome shotgun (WGS) entry which is preliminary data.</text>
</comment>
<dbReference type="PANTHER" id="PTHR42743">
    <property type="entry name" value="AMINO-ACID AMINOTRANSFERASE"/>
    <property type="match status" value="1"/>
</dbReference>
<protein>
    <submittedName>
        <fullName evidence="4">D-amino acid aminotransferase</fullName>
    </submittedName>
</protein>
<evidence type="ECO:0000256" key="1">
    <source>
        <dbReference type="ARBA" id="ARBA00001933"/>
    </source>
</evidence>
<dbReference type="InterPro" id="IPR036038">
    <property type="entry name" value="Aminotransferase-like"/>
</dbReference>
<dbReference type="CDD" id="cd01558">
    <property type="entry name" value="D-AAT_like"/>
    <property type="match status" value="1"/>
</dbReference>
<dbReference type="FunFam" id="3.20.10.10:FF:000002">
    <property type="entry name" value="D-alanine aminotransferase"/>
    <property type="match status" value="1"/>
</dbReference>
<dbReference type="GO" id="GO:0008652">
    <property type="term" value="P:amino acid biosynthetic process"/>
    <property type="evidence" value="ECO:0007669"/>
    <property type="project" value="UniProtKB-ARBA"/>
</dbReference>